<dbReference type="KEGG" id="fcy:FRACYDRAFT_234876"/>
<evidence type="ECO:0008006" key="3">
    <source>
        <dbReference type="Google" id="ProtNLM"/>
    </source>
</evidence>
<evidence type="ECO:0000313" key="1">
    <source>
        <dbReference type="EMBL" id="OEU21250.1"/>
    </source>
</evidence>
<keyword evidence="2" id="KW-1185">Reference proteome</keyword>
<organism evidence="1 2">
    <name type="scientific">Fragilariopsis cylindrus CCMP1102</name>
    <dbReference type="NCBI Taxonomy" id="635003"/>
    <lineage>
        <taxon>Eukaryota</taxon>
        <taxon>Sar</taxon>
        <taxon>Stramenopiles</taxon>
        <taxon>Ochrophyta</taxon>
        <taxon>Bacillariophyta</taxon>
        <taxon>Bacillariophyceae</taxon>
        <taxon>Bacillariophycidae</taxon>
        <taxon>Bacillariales</taxon>
        <taxon>Bacillariaceae</taxon>
        <taxon>Fragilariopsis</taxon>
    </lineage>
</organism>
<gene>
    <name evidence="1" type="ORF">FRACYDRAFT_234876</name>
</gene>
<name>A0A1E7FSU7_9STRA</name>
<dbReference type="OrthoDB" id="44136at2759"/>
<protein>
    <recommendedName>
        <fullName evidence="3">Glycosyltransferase 2-like domain-containing protein</fullName>
    </recommendedName>
</protein>
<sequence length="361" mass="40072">MDGMTNANITTTEEEDALLIHDDGTYPASGHNERKLQAVGDMLREWSTFTVICGHQLPETIAPLKILNTQTKAMATQTNDEQRLARLIVVAPTYYYDTTDIRYRLGLESCQQAAEHKIQLVLVDASPSHTIRDGLEEAGCGFVMVIPQTSKGKKGAALREGIAKALILLKHNDDDDDDCENGTAVIGFQELEKVDMIRHWKSIAGSLLIKSSDIVAVRRDNEMFRNSYPIEQFHAEQFANMFLDSLANKIGLPTPIDWTAGPVAFKASVAHRWLSYKGEVWDAQLVPIIEAFIEGAKISSFDVTYRHPESMKEQEEGNPIFNEKRLHQLNFLSNTVGKRMIEVAAAAAAGAVKTGVENTNK</sequence>
<proteinExistence type="predicted"/>
<dbReference type="Proteomes" id="UP000095751">
    <property type="component" value="Unassembled WGS sequence"/>
</dbReference>
<accession>A0A1E7FSU7</accession>
<dbReference type="EMBL" id="KV784354">
    <property type="protein sequence ID" value="OEU21250.1"/>
    <property type="molecule type" value="Genomic_DNA"/>
</dbReference>
<dbReference type="AlphaFoldDB" id="A0A1E7FSU7"/>
<dbReference type="InParanoid" id="A0A1E7FSU7"/>
<reference evidence="1 2" key="1">
    <citation type="submission" date="2016-09" db="EMBL/GenBank/DDBJ databases">
        <title>Extensive genetic diversity and differential bi-allelic expression allows diatom success in the polar Southern Ocean.</title>
        <authorList>
            <consortium name="DOE Joint Genome Institute"/>
            <person name="Mock T."/>
            <person name="Otillar R.P."/>
            <person name="Strauss J."/>
            <person name="Dupont C."/>
            <person name="Frickenhaus S."/>
            <person name="Maumus F."/>
            <person name="Mcmullan M."/>
            <person name="Sanges R."/>
            <person name="Schmutz J."/>
            <person name="Toseland A."/>
            <person name="Valas R."/>
            <person name="Veluchamy A."/>
            <person name="Ward B.J."/>
            <person name="Allen A."/>
            <person name="Barry K."/>
            <person name="Falciatore A."/>
            <person name="Ferrante M."/>
            <person name="Fortunato A.E."/>
            <person name="Gloeckner G."/>
            <person name="Gruber A."/>
            <person name="Hipkin R."/>
            <person name="Janech M."/>
            <person name="Kroth P."/>
            <person name="Leese F."/>
            <person name="Lindquist E."/>
            <person name="Lyon B.R."/>
            <person name="Martin J."/>
            <person name="Mayer C."/>
            <person name="Parker M."/>
            <person name="Quesneville H."/>
            <person name="Raymond J."/>
            <person name="Uhlig C."/>
            <person name="Valentin K.U."/>
            <person name="Worden A.Z."/>
            <person name="Armbrust E.V."/>
            <person name="Bowler C."/>
            <person name="Green B."/>
            <person name="Moulton V."/>
            <person name="Van Oosterhout C."/>
            <person name="Grigoriev I."/>
        </authorList>
    </citation>
    <scope>NUCLEOTIDE SEQUENCE [LARGE SCALE GENOMIC DNA]</scope>
    <source>
        <strain evidence="1 2">CCMP1102</strain>
    </source>
</reference>
<evidence type="ECO:0000313" key="2">
    <source>
        <dbReference type="Proteomes" id="UP000095751"/>
    </source>
</evidence>